<keyword evidence="4 7" id="KW-1133">Transmembrane helix</keyword>
<keyword evidence="3 7" id="KW-0812">Transmembrane</keyword>
<dbReference type="GO" id="GO:0005886">
    <property type="term" value="C:plasma membrane"/>
    <property type="evidence" value="ECO:0007669"/>
    <property type="project" value="UniProtKB-SubCell"/>
</dbReference>
<reference evidence="9" key="1">
    <citation type="submission" date="2016-11" db="EMBL/GenBank/DDBJ databases">
        <authorList>
            <person name="Shukria A."/>
            <person name="Stevens D.C."/>
        </authorList>
    </citation>
    <scope>NUCLEOTIDE SEQUENCE [LARGE SCALE GENOMIC DNA]</scope>
    <source>
        <strain evidence="9">Cbfe23</strain>
    </source>
</reference>
<feature type="transmembrane region" description="Helical" evidence="7">
    <location>
        <begin position="236"/>
        <end position="258"/>
    </location>
</feature>
<comment type="caution">
    <text evidence="8">The sequence shown here is derived from an EMBL/GenBank/DDBJ whole genome shotgun (WGS) entry which is preliminary data.</text>
</comment>
<evidence type="ECO:0000256" key="7">
    <source>
        <dbReference type="SAM" id="Phobius"/>
    </source>
</evidence>
<reference evidence="8 9" key="2">
    <citation type="submission" date="2016-12" db="EMBL/GenBank/DDBJ databases">
        <title>Draft Genome Sequence of Cystobacter ferrugineus Strain Cbfe23.</title>
        <authorList>
            <person name="Akbar S."/>
            <person name="Dowd S.E."/>
            <person name="Stevens D.C."/>
        </authorList>
    </citation>
    <scope>NUCLEOTIDE SEQUENCE [LARGE SCALE GENOMIC DNA]</scope>
    <source>
        <strain evidence="8 9">Cbfe23</strain>
    </source>
</reference>
<dbReference type="EMBL" id="MPIN01000001">
    <property type="protein sequence ID" value="OJH41944.1"/>
    <property type="molecule type" value="Genomic_DNA"/>
</dbReference>
<evidence type="ECO:0000256" key="4">
    <source>
        <dbReference type="ARBA" id="ARBA00022989"/>
    </source>
</evidence>
<feature type="transmembrane region" description="Helical" evidence="7">
    <location>
        <begin position="88"/>
        <end position="105"/>
    </location>
</feature>
<evidence type="ECO:0000313" key="9">
    <source>
        <dbReference type="Proteomes" id="UP000182229"/>
    </source>
</evidence>
<evidence type="ECO:0000313" key="8">
    <source>
        <dbReference type="EMBL" id="OJH41944.1"/>
    </source>
</evidence>
<dbReference type="STRING" id="83449.BON30_01555"/>
<dbReference type="Pfam" id="PF02653">
    <property type="entry name" value="BPD_transp_2"/>
    <property type="match status" value="1"/>
</dbReference>
<protein>
    <submittedName>
        <fullName evidence="8">Sugar ABC transporter permease YjfF</fullName>
    </submittedName>
</protein>
<feature type="transmembrane region" description="Helical" evidence="7">
    <location>
        <begin position="114"/>
        <end position="137"/>
    </location>
</feature>
<sequence>MRNESDSRFFAAPRPLPARAPARPRLDSRHLPFMVTLGLFGVMFGAGSIAFDGFFSLQVFLNLFIDNAFLLIAAVGMTFVIISGGIDLSVGSVTALTTMVLAYLVENRGWSPALVIPLVLLMGATIGLIHGFVIQYFSLQPFIVTLAGMFLARGLCYLISVDSIAISHPFFTDISAIRYPLPFETSVSVNVVMALGVLLGAVYLAHSTRLGRTLYAIGGSEQSALLMGLPVARTKIFVYTFSGFCSALAGIAFTFYMLSGYGLHAQGMEMDAIAAVVVGGTLLTGGAGHVLGTLVGVLIYGTIQTLIMFEGSLSSWWTKIVIGLLLLVFCLLQKVLARAPARQGSTRAARQDTAQPHSISSPIEQTAQAGG</sequence>
<proteinExistence type="predicted"/>
<feature type="transmembrane region" description="Helical" evidence="7">
    <location>
        <begin position="143"/>
        <end position="166"/>
    </location>
</feature>
<gene>
    <name evidence="8" type="ORF">BON30_01555</name>
</gene>
<dbReference type="OrthoDB" id="9799990at2"/>
<dbReference type="RefSeq" id="WP_071896039.1">
    <property type="nucleotide sequence ID" value="NZ_MPIN01000001.1"/>
</dbReference>
<dbReference type="GO" id="GO:0022857">
    <property type="term" value="F:transmembrane transporter activity"/>
    <property type="evidence" value="ECO:0007669"/>
    <property type="project" value="InterPro"/>
</dbReference>
<dbReference type="AlphaFoldDB" id="A0A1L9BI19"/>
<dbReference type="PANTHER" id="PTHR32196">
    <property type="entry name" value="ABC TRANSPORTER PERMEASE PROTEIN YPHD-RELATED-RELATED"/>
    <property type="match status" value="1"/>
</dbReference>
<feature type="region of interest" description="Disordered" evidence="6">
    <location>
        <begin position="346"/>
        <end position="371"/>
    </location>
</feature>
<keyword evidence="9" id="KW-1185">Reference proteome</keyword>
<dbReference type="Proteomes" id="UP000182229">
    <property type="component" value="Unassembled WGS sequence"/>
</dbReference>
<evidence type="ECO:0000256" key="2">
    <source>
        <dbReference type="ARBA" id="ARBA00022475"/>
    </source>
</evidence>
<keyword evidence="2" id="KW-1003">Cell membrane</keyword>
<dbReference type="CDD" id="cd06579">
    <property type="entry name" value="TM_PBP1_transp_AraH_like"/>
    <property type="match status" value="1"/>
</dbReference>
<dbReference type="NCBIfam" id="NF008630">
    <property type="entry name" value="PRK11618.1"/>
    <property type="match status" value="1"/>
</dbReference>
<keyword evidence="5 7" id="KW-0472">Membrane</keyword>
<dbReference type="PANTHER" id="PTHR32196:SF63">
    <property type="entry name" value="INNER MEMBRANE ABC TRANSPORTER PERMEASE PROTEIN YJFF"/>
    <property type="match status" value="1"/>
</dbReference>
<feature type="transmembrane region" description="Helical" evidence="7">
    <location>
        <begin position="270"/>
        <end position="303"/>
    </location>
</feature>
<feature type="transmembrane region" description="Helical" evidence="7">
    <location>
        <begin position="315"/>
        <end position="337"/>
    </location>
</feature>
<evidence type="ECO:0000256" key="6">
    <source>
        <dbReference type="SAM" id="MobiDB-lite"/>
    </source>
</evidence>
<name>A0A1L9BI19_9BACT</name>
<dbReference type="InterPro" id="IPR001851">
    <property type="entry name" value="ABC_transp_permease"/>
</dbReference>
<feature type="transmembrane region" description="Helical" evidence="7">
    <location>
        <begin position="63"/>
        <end position="82"/>
    </location>
</feature>
<evidence type="ECO:0000256" key="1">
    <source>
        <dbReference type="ARBA" id="ARBA00004651"/>
    </source>
</evidence>
<feature type="transmembrane region" description="Helical" evidence="7">
    <location>
        <begin position="31"/>
        <end position="51"/>
    </location>
</feature>
<accession>A0A1L9BI19</accession>
<evidence type="ECO:0000256" key="3">
    <source>
        <dbReference type="ARBA" id="ARBA00022692"/>
    </source>
</evidence>
<comment type="subcellular location">
    <subcellularLocation>
        <location evidence="1">Cell membrane</location>
        <topology evidence="1">Multi-pass membrane protein</topology>
    </subcellularLocation>
</comment>
<organism evidence="8 9">
    <name type="scientific">Cystobacter ferrugineus</name>
    <dbReference type="NCBI Taxonomy" id="83449"/>
    <lineage>
        <taxon>Bacteria</taxon>
        <taxon>Pseudomonadati</taxon>
        <taxon>Myxococcota</taxon>
        <taxon>Myxococcia</taxon>
        <taxon>Myxococcales</taxon>
        <taxon>Cystobacterineae</taxon>
        <taxon>Archangiaceae</taxon>
        <taxon>Cystobacter</taxon>
    </lineage>
</organism>
<evidence type="ECO:0000256" key="5">
    <source>
        <dbReference type="ARBA" id="ARBA00023136"/>
    </source>
</evidence>
<feature type="transmembrane region" description="Helical" evidence="7">
    <location>
        <begin position="187"/>
        <end position="205"/>
    </location>
</feature>